<reference evidence="2 3" key="1">
    <citation type="journal article" date="2015" name="Biotechnol. Biofuels">
        <title>Enhanced degradation of softwood versus hardwood by the white-rot fungus Pycnoporus coccineus.</title>
        <authorList>
            <person name="Couturier M."/>
            <person name="Navarro D."/>
            <person name="Chevret D."/>
            <person name="Henrissat B."/>
            <person name="Piumi F."/>
            <person name="Ruiz-Duenas F.J."/>
            <person name="Martinez A.T."/>
            <person name="Grigoriev I.V."/>
            <person name="Riley R."/>
            <person name="Lipzen A."/>
            <person name="Berrin J.G."/>
            <person name="Master E.R."/>
            <person name="Rosso M.N."/>
        </authorList>
    </citation>
    <scope>NUCLEOTIDE SEQUENCE [LARGE SCALE GENOMIC DNA]</scope>
    <source>
        <strain evidence="2 3">BRFM310</strain>
    </source>
</reference>
<dbReference type="EMBL" id="KZ084130">
    <property type="protein sequence ID" value="OSC99176.1"/>
    <property type="molecule type" value="Genomic_DNA"/>
</dbReference>
<dbReference type="GO" id="GO:0005739">
    <property type="term" value="C:mitochondrion"/>
    <property type="evidence" value="ECO:0007669"/>
    <property type="project" value="GOC"/>
</dbReference>
<accession>A0A1Y2IDM0</accession>
<protein>
    <submittedName>
        <fullName evidence="2">Uncharacterized protein</fullName>
    </submittedName>
</protein>
<evidence type="ECO:0000256" key="1">
    <source>
        <dbReference type="SAM" id="MobiDB-lite"/>
    </source>
</evidence>
<sequence length="102" mass="10811">MSSSSLARALHLNYRHRRKFITSLFGLTFLASVVTVSASAILPCPADRGRYADGAEAHGAAAAAAALSGKRGSAVIEKKPRRWIEETRPVPVSKPSPSNAQP</sequence>
<feature type="region of interest" description="Disordered" evidence="1">
    <location>
        <begin position="78"/>
        <end position="102"/>
    </location>
</feature>
<keyword evidence="3" id="KW-1185">Reference proteome</keyword>
<dbReference type="AlphaFoldDB" id="A0A1Y2IDM0"/>
<dbReference type="Pfam" id="PF17051">
    <property type="entry name" value="COA2"/>
    <property type="match status" value="1"/>
</dbReference>
<feature type="compositionally biased region" description="Basic and acidic residues" evidence="1">
    <location>
        <begin position="78"/>
        <end position="88"/>
    </location>
</feature>
<evidence type="ECO:0000313" key="3">
    <source>
        <dbReference type="Proteomes" id="UP000193067"/>
    </source>
</evidence>
<dbReference type="OrthoDB" id="5410040at2759"/>
<gene>
    <name evidence="2" type="ORF">PYCCODRAFT_1470443</name>
</gene>
<proteinExistence type="predicted"/>
<organism evidence="2 3">
    <name type="scientific">Trametes coccinea (strain BRFM310)</name>
    <name type="common">Pycnoporus coccineus</name>
    <dbReference type="NCBI Taxonomy" id="1353009"/>
    <lineage>
        <taxon>Eukaryota</taxon>
        <taxon>Fungi</taxon>
        <taxon>Dikarya</taxon>
        <taxon>Basidiomycota</taxon>
        <taxon>Agaricomycotina</taxon>
        <taxon>Agaricomycetes</taxon>
        <taxon>Polyporales</taxon>
        <taxon>Polyporaceae</taxon>
        <taxon>Trametes</taxon>
    </lineage>
</organism>
<evidence type="ECO:0000313" key="2">
    <source>
        <dbReference type="EMBL" id="OSC99176.1"/>
    </source>
</evidence>
<name>A0A1Y2IDM0_TRAC3</name>
<dbReference type="Proteomes" id="UP000193067">
    <property type="component" value="Unassembled WGS sequence"/>
</dbReference>
<dbReference type="InterPro" id="IPR031459">
    <property type="entry name" value="Coa2"/>
</dbReference>
<dbReference type="GO" id="GO:0033617">
    <property type="term" value="P:mitochondrial respiratory chain complex IV assembly"/>
    <property type="evidence" value="ECO:0007669"/>
    <property type="project" value="InterPro"/>
</dbReference>